<accession>A0ABR7J3X1</accession>
<keyword evidence="3" id="KW-1185">Reference proteome</keyword>
<evidence type="ECO:0000313" key="2">
    <source>
        <dbReference type="EMBL" id="MBC5840220.1"/>
    </source>
</evidence>
<comment type="caution">
    <text evidence="2">The sequence shown here is derived from an EMBL/GenBank/DDBJ whole genome shotgun (WGS) entry which is preliminary data.</text>
</comment>
<name>A0ABR7J3X1_9FLAO</name>
<reference evidence="2 3" key="1">
    <citation type="submission" date="2020-08" db="EMBL/GenBank/DDBJ databases">
        <title>Description of novel Flavobacterium F-380 isolate.</title>
        <authorList>
            <person name="Saticioglu I.B."/>
            <person name="Duman M."/>
            <person name="Altun S."/>
        </authorList>
    </citation>
    <scope>NUCLEOTIDE SEQUENCE [LARGE SCALE GENOMIC DNA]</scope>
    <source>
        <strain evidence="2 3">F-380</strain>
    </source>
</reference>
<dbReference type="EMBL" id="JACRUJ010000001">
    <property type="protein sequence ID" value="MBC5840220.1"/>
    <property type="molecule type" value="Genomic_DNA"/>
</dbReference>
<feature type="signal peptide" evidence="1">
    <location>
        <begin position="1"/>
        <end position="20"/>
    </location>
</feature>
<keyword evidence="1" id="KW-0732">Signal</keyword>
<gene>
    <name evidence="2" type="ORF">H8R23_02280</name>
</gene>
<protein>
    <submittedName>
        <fullName evidence="2">Uncharacterized protein</fullName>
    </submittedName>
</protein>
<evidence type="ECO:0000313" key="3">
    <source>
        <dbReference type="Proteomes" id="UP000629963"/>
    </source>
</evidence>
<proteinExistence type="predicted"/>
<feature type="chain" id="PRO_5045558645" evidence="1">
    <location>
        <begin position="21"/>
        <end position="230"/>
    </location>
</feature>
<sequence length="230" mass="27092">MKSVRLLILLFFLFDFVAHSQSDDLELTLDSIASVDKNNQRIFTIHYQIKNKTTRPLSFILNPYKIRSNVSNALSWTPSYRLYQKETRIDVESISSPITNEKNNKDFIDKMSKELRENKGNLDNYLIKKQNEIREASSNSIMSTIIMLNPHESKSYAASFMWDKNRYVTHYDNEYYLDEKIPHYLDLVLILMKEELYSTLLPEDKVTIEANKTIIKGWLSSNKVEINFKE</sequence>
<organism evidence="2 3">
    <name type="scientific">Flavobacterium kayseriense</name>
    <dbReference type="NCBI Taxonomy" id="2764714"/>
    <lineage>
        <taxon>Bacteria</taxon>
        <taxon>Pseudomonadati</taxon>
        <taxon>Bacteroidota</taxon>
        <taxon>Flavobacteriia</taxon>
        <taxon>Flavobacteriales</taxon>
        <taxon>Flavobacteriaceae</taxon>
        <taxon>Flavobacterium</taxon>
    </lineage>
</organism>
<dbReference type="Proteomes" id="UP000629963">
    <property type="component" value="Unassembled WGS sequence"/>
</dbReference>
<dbReference type="RefSeq" id="WP_187008806.1">
    <property type="nucleotide sequence ID" value="NZ_JACRUI010000001.1"/>
</dbReference>
<evidence type="ECO:0000256" key="1">
    <source>
        <dbReference type="SAM" id="SignalP"/>
    </source>
</evidence>